<dbReference type="InterPro" id="IPR006566">
    <property type="entry name" value="FBD"/>
</dbReference>
<dbReference type="Pfam" id="PF24758">
    <property type="entry name" value="LRR_At5g56370"/>
    <property type="match status" value="1"/>
</dbReference>
<dbReference type="FunCoup" id="A0A2R6P728">
    <property type="interactions" value="2074"/>
</dbReference>
<feature type="domain" description="F-box" evidence="1">
    <location>
        <begin position="20"/>
        <end position="68"/>
    </location>
</feature>
<dbReference type="InterPro" id="IPR001810">
    <property type="entry name" value="F-box_dom"/>
</dbReference>
<evidence type="ECO:0000313" key="3">
    <source>
        <dbReference type="Proteomes" id="UP000241394"/>
    </source>
</evidence>
<dbReference type="InterPro" id="IPR050232">
    <property type="entry name" value="FBL13/AtMIF1-like"/>
</dbReference>
<evidence type="ECO:0000313" key="2">
    <source>
        <dbReference type="EMBL" id="PSR86424.1"/>
    </source>
</evidence>
<evidence type="ECO:0000259" key="1">
    <source>
        <dbReference type="PROSITE" id="PS50181"/>
    </source>
</evidence>
<dbReference type="EMBL" id="NKQK01000028">
    <property type="protein sequence ID" value="PSR86424.1"/>
    <property type="molecule type" value="Genomic_DNA"/>
</dbReference>
<dbReference type="SUPFAM" id="SSF52047">
    <property type="entry name" value="RNI-like"/>
    <property type="match status" value="1"/>
</dbReference>
<dbReference type="OrthoDB" id="1298252at2759"/>
<sequence>MTSMSKHQQPWKKVNNGDGEDRISSLPDSLLIRILSLIPTKYAFRTSILSSRWKYLWASVPNLDFDELCSPRTIHGYGSSFISFVDRVLRFHNLPCLKRFRVKGHTGIHVSCLHRWISVAIDRCVQEIDIESYPFQILSLPSELFTSKTLLSLKLFSDLKFDFPDSVFLPNLKVLHVSLHHPGNDLTQQLFSSCPLLEDLHIRANVRNTEEIIFNVCTPALKKLEFRLVVFVDNEYFQRGVMFSKSKVVVNAPLLKDLTIDDDYLAGYSLKNMSSLVKASIQVGHCCMQVLGKKEDADPLFMILEGITSVKFLTLAATTMGGLDFANDKKLPLFPNLAYLELRGHIGYSWRRLPDFLCSVPNLVTLELRKEPPPEHEMWIQEFGWTEPQETPTCLLSHLETISMTGFKGQDEELKLLKYFLENGKALKKVMIQCRYLAIQEERNILKGLAMYPRVSKTCQIEVFFQV</sequence>
<gene>
    <name evidence="2" type="ORF">CEY00_Acc32046</name>
</gene>
<dbReference type="Pfam" id="PF08387">
    <property type="entry name" value="FBD"/>
    <property type="match status" value="1"/>
</dbReference>
<dbReference type="PANTHER" id="PTHR31900:SF34">
    <property type="entry name" value="EMB|CAB62440.1-RELATED"/>
    <property type="match status" value="1"/>
</dbReference>
<dbReference type="SMART" id="SM00579">
    <property type="entry name" value="FBD"/>
    <property type="match status" value="1"/>
</dbReference>
<dbReference type="InterPro" id="IPR055411">
    <property type="entry name" value="LRR_FXL15/At3g58940/PEG3-like"/>
</dbReference>
<proteinExistence type="predicted"/>
<protein>
    <submittedName>
        <fullName evidence="2">F-box/FBD/LRR-repeat protein</fullName>
    </submittedName>
</protein>
<name>A0A2R6P728_ACTCC</name>
<accession>A0A2R6P728</accession>
<dbReference type="PROSITE" id="PS50181">
    <property type="entry name" value="FBOX"/>
    <property type="match status" value="1"/>
</dbReference>
<dbReference type="InterPro" id="IPR032675">
    <property type="entry name" value="LRR_dom_sf"/>
</dbReference>
<dbReference type="Proteomes" id="UP000241394">
    <property type="component" value="Chromosome LG28"/>
</dbReference>
<organism evidence="2 3">
    <name type="scientific">Actinidia chinensis var. chinensis</name>
    <name type="common">Chinese soft-hair kiwi</name>
    <dbReference type="NCBI Taxonomy" id="1590841"/>
    <lineage>
        <taxon>Eukaryota</taxon>
        <taxon>Viridiplantae</taxon>
        <taxon>Streptophyta</taxon>
        <taxon>Embryophyta</taxon>
        <taxon>Tracheophyta</taxon>
        <taxon>Spermatophyta</taxon>
        <taxon>Magnoliopsida</taxon>
        <taxon>eudicotyledons</taxon>
        <taxon>Gunneridae</taxon>
        <taxon>Pentapetalae</taxon>
        <taxon>asterids</taxon>
        <taxon>Ericales</taxon>
        <taxon>Actinidiaceae</taxon>
        <taxon>Actinidia</taxon>
    </lineage>
</organism>
<dbReference type="STRING" id="1590841.A0A2R6P728"/>
<dbReference type="PANTHER" id="PTHR31900">
    <property type="entry name" value="F-BOX/RNI SUPERFAMILY PROTEIN-RELATED"/>
    <property type="match status" value="1"/>
</dbReference>
<dbReference type="InterPro" id="IPR053781">
    <property type="entry name" value="F-box_AtFBL13-like"/>
</dbReference>
<keyword evidence="3" id="KW-1185">Reference proteome</keyword>
<dbReference type="Pfam" id="PF00646">
    <property type="entry name" value="F-box"/>
    <property type="match status" value="1"/>
</dbReference>
<dbReference type="CDD" id="cd22160">
    <property type="entry name" value="F-box_AtFBL13-like"/>
    <property type="match status" value="1"/>
</dbReference>
<dbReference type="OMA" id="NKVMLGN"/>
<dbReference type="Gramene" id="PSR86424">
    <property type="protein sequence ID" value="PSR86424"/>
    <property type="gene ID" value="CEY00_Acc32046"/>
</dbReference>
<reference evidence="2 3" key="1">
    <citation type="submission" date="2017-07" db="EMBL/GenBank/DDBJ databases">
        <title>An improved, manually edited Actinidia chinensis var. chinensis (kiwifruit) genome highlights the challenges associated with draft genomes and gene prediction in plants.</title>
        <authorList>
            <person name="Pilkington S."/>
            <person name="Crowhurst R."/>
            <person name="Hilario E."/>
            <person name="Nardozza S."/>
            <person name="Fraser L."/>
            <person name="Peng Y."/>
            <person name="Gunaseelan K."/>
            <person name="Simpson R."/>
            <person name="Tahir J."/>
            <person name="Deroles S."/>
            <person name="Templeton K."/>
            <person name="Luo Z."/>
            <person name="Davy M."/>
            <person name="Cheng C."/>
            <person name="Mcneilage M."/>
            <person name="Scaglione D."/>
            <person name="Liu Y."/>
            <person name="Zhang Q."/>
            <person name="Datson P."/>
            <person name="De Silva N."/>
            <person name="Gardiner S."/>
            <person name="Bassett H."/>
            <person name="Chagne D."/>
            <person name="Mccallum J."/>
            <person name="Dzierzon H."/>
            <person name="Deng C."/>
            <person name="Wang Y.-Y."/>
            <person name="Barron N."/>
            <person name="Manako K."/>
            <person name="Bowen J."/>
            <person name="Foster T."/>
            <person name="Erridge Z."/>
            <person name="Tiffin H."/>
            <person name="Waite C."/>
            <person name="Davies K."/>
            <person name="Grierson E."/>
            <person name="Laing W."/>
            <person name="Kirk R."/>
            <person name="Chen X."/>
            <person name="Wood M."/>
            <person name="Montefiori M."/>
            <person name="Brummell D."/>
            <person name="Schwinn K."/>
            <person name="Catanach A."/>
            <person name="Fullerton C."/>
            <person name="Li D."/>
            <person name="Meiyalaghan S."/>
            <person name="Nieuwenhuizen N."/>
            <person name="Read N."/>
            <person name="Prakash R."/>
            <person name="Hunter D."/>
            <person name="Zhang H."/>
            <person name="Mckenzie M."/>
            <person name="Knabel M."/>
            <person name="Harris A."/>
            <person name="Allan A."/>
            <person name="Chen A."/>
            <person name="Janssen B."/>
            <person name="Plunkett B."/>
            <person name="Dwamena C."/>
            <person name="Voogd C."/>
            <person name="Leif D."/>
            <person name="Lafferty D."/>
            <person name="Souleyre E."/>
            <person name="Varkonyi-Gasic E."/>
            <person name="Gambi F."/>
            <person name="Hanley J."/>
            <person name="Yao J.-L."/>
            <person name="Cheung J."/>
            <person name="David K."/>
            <person name="Warren B."/>
            <person name="Marsh K."/>
            <person name="Snowden K."/>
            <person name="Lin-Wang K."/>
            <person name="Brian L."/>
            <person name="Martinez-Sanchez M."/>
            <person name="Wang M."/>
            <person name="Ileperuma N."/>
            <person name="Macnee N."/>
            <person name="Campin R."/>
            <person name="Mcatee P."/>
            <person name="Drummond R."/>
            <person name="Espley R."/>
            <person name="Ireland H."/>
            <person name="Wu R."/>
            <person name="Atkinson R."/>
            <person name="Karunairetnam S."/>
            <person name="Bulley S."/>
            <person name="Chunkath S."/>
            <person name="Hanley Z."/>
            <person name="Storey R."/>
            <person name="Thrimawithana A."/>
            <person name="Thomson S."/>
            <person name="David C."/>
            <person name="Testolin R."/>
        </authorList>
    </citation>
    <scope>NUCLEOTIDE SEQUENCE [LARGE SCALE GENOMIC DNA]</scope>
    <source>
        <strain evidence="3">cv. Red5</strain>
        <tissue evidence="2">Young leaf</tissue>
    </source>
</reference>
<dbReference type="Gene3D" id="3.80.10.10">
    <property type="entry name" value="Ribonuclease Inhibitor"/>
    <property type="match status" value="1"/>
</dbReference>
<dbReference type="SUPFAM" id="SSF81383">
    <property type="entry name" value="F-box domain"/>
    <property type="match status" value="1"/>
</dbReference>
<reference evidence="3" key="2">
    <citation type="journal article" date="2018" name="BMC Genomics">
        <title>A manually annotated Actinidia chinensis var. chinensis (kiwifruit) genome highlights the challenges associated with draft genomes and gene prediction in plants.</title>
        <authorList>
            <person name="Pilkington S.M."/>
            <person name="Crowhurst R."/>
            <person name="Hilario E."/>
            <person name="Nardozza S."/>
            <person name="Fraser L."/>
            <person name="Peng Y."/>
            <person name="Gunaseelan K."/>
            <person name="Simpson R."/>
            <person name="Tahir J."/>
            <person name="Deroles S.C."/>
            <person name="Templeton K."/>
            <person name="Luo Z."/>
            <person name="Davy M."/>
            <person name="Cheng C."/>
            <person name="McNeilage M."/>
            <person name="Scaglione D."/>
            <person name="Liu Y."/>
            <person name="Zhang Q."/>
            <person name="Datson P."/>
            <person name="De Silva N."/>
            <person name="Gardiner S.E."/>
            <person name="Bassett H."/>
            <person name="Chagne D."/>
            <person name="McCallum J."/>
            <person name="Dzierzon H."/>
            <person name="Deng C."/>
            <person name="Wang Y.Y."/>
            <person name="Barron L."/>
            <person name="Manako K."/>
            <person name="Bowen J."/>
            <person name="Foster T.M."/>
            <person name="Erridge Z.A."/>
            <person name="Tiffin H."/>
            <person name="Waite C.N."/>
            <person name="Davies K.M."/>
            <person name="Grierson E.P."/>
            <person name="Laing W.A."/>
            <person name="Kirk R."/>
            <person name="Chen X."/>
            <person name="Wood M."/>
            <person name="Montefiori M."/>
            <person name="Brummell D.A."/>
            <person name="Schwinn K.E."/>
            <person name="Catanach A."/>
            <person name="Fullerton C."/>
            <person name="Li D."/>
            <person name="Meiyalaghan S."/>
            <person name="Nieuwenhuizen N."/>
            <person name="Read N."/>
            <person name="Prakash R."/>
            <person name="Hunter D."/>
            <person name="Zhang H."/>
            <person name="McKenzie M."/>
            <person name="Knabel M."/>
            <person name="Harris A."/>
            <person name="Allan A.C."/>
            <person name="Gleave A."/>
            <person name="Chen A."/>
            <person name="Janssen B.J."/>
            <person name="Plunkett B."/>
            <person name="Ampomah-Dwamena C."/>
            <person name="Voogd C."/>
            <person name="Leif D."/>
            <person name="Lafferty D."/>
            <person name="Souleyre E.J.F."/>
            <person name="Varkonyi-Gasic E."/>
            <person name="Gambi F."/>
            <person name="Hanley J."/>
            <person name="Yao J.L."/>
            <person name="Cheung J."/>
            <person name="David K.M."/>
            <person name="Warren B."/>
            <person name="Marsh K."/>
            <person name="Snowden K.C."/>
            <person name="Lin-Wang K."/>
            <person name="Brian L."/>
            <person name="Martinez-Sanchez M."/>
            <person name="Wang M."/>
            <person name="Ileperuma N."/>
            <person name="Macnee N."/>
            <person name="Campin R."/>
            <person name="McAtee P."/>
            <person name="Drummond R.S.M."/>
            <person name="Espley R.V."/>
            <person name="Ireland H.S."/>
            <person name="Wu R."/>
            <person name="Atkinson R.G."/>
            <person name="Karunairetnam S."/>
            <person name="Bulley S."/>
            <person name="Chunkath S."/>
            <person name="Hanley Z."/>
            <person name="Storey R."/>
            <person name="Thrimawithana A.H."/>
            <person name="Thomson S."/>
            <person name="David C."/>
            <person name="Testolin R."/>
            <person name="Huang H."/>
            <person name="Hellens R.P."/>
            <person name="Schaffer R.J."/>
        </authorList>
    </citation>
    <scope>NUCLEOTIDE SEQUENCE [LARGE SCALE GENOMIC DNA]</scope>
    <source>
        <strain evidence="3">cv. Red5</strain>
    </source>
</reference>
<dbReference type="InterPro" id="IPR036047">
    <property type="entry name" value="F-box-like_dom_sf"/>
</dbReference>
<comment type="caution">
    <text evidence="2">The sequence shown here is derived from an EMBL/GenBank/DDBJ whole genome shotgun (WGS) entry which is preliminary data.</text>
</comment>
<dbReference type="AlphaFoldDB" id="A0A2R6P728"/>
<dbReference type="InParanoid" id="A0A2R6P728"/>